<dbReference type="GO" id="GO:0046983">
    <property type="term" value="F:protein dimerization activity"/>
    <property type="evidence" value="ECO:0007669"/>
    <property type="project" value="InterPro"/>
</dbReference>
<dbReference type="GO" id="GO:0005524">
    <property type="term" value="F:ATP binding"/>
    <property type="evidence" value="ECO:0007669"/>
    <property type="project" value="UniProtKB-KW"/>
</dbReference>
<dbReference type="GO" id="GO:0000155">
    <property type="term" value="F:phosphorelay sensor kinase activity"/>
    <property type="evidence" value="ECO:0007669"/>
    <property type="project" value="InterPro"/>
</dbReference>
<keyword evidence="7" id="KW-0067">ATP-binding</keyword>
<keyword evidence="5" id="KW-0547">Nucleotide-binding</keyword>
<dbReference type="PANTHER" id="PTHR24421">
    <property type="entry name" value="NITRATE/NITRITE SENSOR PROTEIN NARX-RELATED"/>
    <property type="match status" value="1"/>
</dbReference>
<keyword evidence="9" id="KW-0472">Membrane</keyword>
<keyword evidence="6 12" id="KW-0418">Kinase</keyword>
<dbReference type="Proteomes" id="UP000308760">
    <property type="component" value="Unassembled WGS sequence"/>
</dbReference>
<comment type="catalytic activity">
    <reaction evidence="1">
        <text>ATP + protein L-histidine = ADP + protein N-phospho-L-histidine.</text>
        <dbReference type="EC" id="2.7.13.3"/>
    </reaction>
</comment>
<dbReference type="Gene3D" id="1.20.5.1930">
    <property type="match status" value="1"/>
</dbReference>
<evidence type="ECO:0000313" key="13">
    <source>
        <dbReference type="Proteomes" id="UP000308760"/>
    </source>
</evidence>
<sequence>MTGGVNLPQKRGLWQRMSEYDSRHPLLWNLLPIAFYVFVTGLAMIASSDALRHPLLQVAVTVVLIGSLAWRRRYPFTVVMVQQVGLPFIVVLDLSGTDAALLASAGAVGFIMSLFNLVLRSPVKLVWLGVGVSMLGSFADWWANEPSHSALALLGTVFESASVIGLVVAIGALVRTRRNYQESNREQHAREAVAEERTRIAREMHDIIGHNLAVINALADGGAYAAKSSPDQAKQALEAIGRTSREALGELRRVLSVLQSDDDTELEMAPQPGLAELPVLVERVREAGLPVMLRTSGEPWAMSENQQLAVYRTVQEALTNVFKHASGNRRAEVSLDYRDDGLGVIVTNSGSHVVGSGANRGLAGLAERAAAFDGTMTAGPQSVGGWRVALWMPKNGSDSGPQASPSEG</sequence>
<evidence type="ECO:0000256" key="6">
    <source>
        <dbReference type="ARBA" id="ARBA00022777"/>
    </source>
</evidence>
<proteinExistence type="predicted"/>
<dbReference type="SUPFAM" id="SSF55874">
    <property type="entry name" value="ATPase domain of HSP90 chaperone/DNA topoisomerase II/histidine kinase"/>
    <property type="match status" value="1"/>
</dbReference>
<evidence type="ECO:0000259" key="10">
    <source>
        <dbReference type="Pfam" id="PF07730"/>
    </source>
</evidence>
<keyword evidence="13" id="KW-1185">Reference proteome</keyword>
<name>A0A4S8PQW3_9ACTN</name>
<organism evidence="12 13">
    <name type="scientific">Glycomyces buryatensis</name>
    <dbReference type="NCBI Taxonomy" id="2570927"/>
    <lineage>
        <taxon>Bacteria</taxon>
        <taxon>Bacillati</taxon>
        <taxon>Actinomycetota</taxon>
        <taxon>Actinomycetes</taxon>
        <taxon>Glycomycetales</taxon>
        <taxon>Glycomycetaceae</taxon>
        <taxon>Glycomyces</taxon>
    </lineage>
</organism>
<evidence type="ECO:0000256" key="7">
    <source>
        <dbReference type="ARBA" id="ARBA00022840"/>
    </source>
</evidence>
<dbReference type="InterPro" id="IPR055558">
    <property type="entry name" value="DUF7134"/>
</dbReference>
<gene>
    <name evidence="12" type="ORF">FAB82_25665</name>
</gene>
<feature type="transmembrane region" description="Helical" evidence="9">
    <location>
        <begin position="125"/>
        <end position="143"/>
    </location>
</feature>
<dbReference type="OrthoDB" id="227596at2"/>
<evidence type="ECO:0000256" key="9">
    <source>
        <dbReference type="SAM" id="Phobius"/>
    </source>
</evidence>
<dbReference type="InterPro" id="IPR036890">
    <property type="entry name" value="HATPase_C_sf"/>
</dbReference>
<dbReference type="CDD" id="cd16917">
    <property type="entry name" value="HATPase_UhpB-NarQ-NarX-like"/>
    <property type="match status" value="1"/>
</dbReference>
<comment type="caution">
    <text evidence="12">The sequence shown here is derived from an EMBL/GenBank/DDBJ whole genome shotgun (WGS) entry which is preliminary data.</text>
</comment>
<dbReference type="PANTHER" id="PTHR24421:SF10">
    <property type="entry name" value="NITRATE_NITRITE SENSOR PROTEIN NARQ"/>
    <property type="match status" value="1"/>
</dbReference>
<dbReference type="InterPro" id="IPR050482">
    <property type="entry name" value="Sensor_HK_TwoCompSys"/>
</dbReference>
<dbReference type="Gene3D" id="3.30.565.10">
    <property type="entry name" value="Histidine kinase-like ATPase, C-terminal domain"/>
    <property type="match status" value="1"/>
</dbReference>
<protein>
    <recommendedName>
        <fullName evidence="2">histidine kinase</fullName>
        <ecNumber evidence="2">2.7.13.3</ecNumber>
    </recommendedName>
</protein>
<dbReference type="EMBL" id="STGY01000083">
    <property type="protein sequence ID" value="THV33528.1"/>
    <property type="molecule type" value="Genomic_DNA"/>
</dbReference>
<feature type="domain" description="Signal transduction histidine kinase subgroup 3 dimerisation and phosphoacceptor" evidence="10">
    <location>
        <begin position="196"/>
        <end position="262"/>
    </location>
</feature>
<feature type="domain" description="DUF7134" evidence="11">
    <location>
        <begin position="22"/>
        <end position="178"/>
    </location>
</feature>
<feature type="transmembrane region" description="Helical" evidence="9">
    <location>
        <begin position="76"/>
        <end position="94"/>
    </location>
</feature>
<evidence type="ECO:0000256" key="4">
    <source>
        <dbReference type="ARBA" id="ARBA00022679"/>
    </source>
</evidence>
<dbReference type="EC" id="2.7.13.3" evidence="2"/>
<dbReference type="RefSeq" id="WP_136537409.1">
    <property type="nucleotide sequence ID" value="NZ_STGY01000083.1"/>
</dbReference>
<evidence type="ECO:0000259" key="11">
    <source>
        <dbReference type="Pfam" id="PF23539"/>
    </source>
</evidence>
<accession>A0A4S8PQW3</accession>
<feature type="transmembrane region" description="Helical" evidence="9">
    <location>
        <begin position="100"/>
        <end position="118"/>
    </location>
</feature>
<keyword evidence="3" id="KW-0597">Phosphoprotein</keyword>
<feature type="transmembrane region" description="Helical" evidence="9">
    <location>
        <begin position="149"/>
        <end position="174"/>
    </location>
</feature>
<keyword evidence="4" id="KW-0808">Transferase</keyword>
<dbReference type="InterPro" id="IPR011712">
    <property type="entry name" value="Sig_transdc_His_kin_sub3_dim/P"/>
</dbReference>
<evidence type="ECO:0000256" key="2">
    <source>
        <dbReference type="ARBA" id="ARBA00012438"/>
    </source>
</evidence>
<evidence type="ECO:0000313" key="12">
    <source>
        <dbReference type="EMBL" id="THV33528.1"/>
    </source>
</evidence>
<dbReference type="Pfam" id="PF23539">
    <property type="entry name" value="DUF7134"/>
    <property type="match status" value="1"/>
</dbReference>
<keyword evidence="9" id="KW-1133">Transmembrane helix</keyword>
<reference evidence="12 13" key="2">
    <citation type="submission" date="2019-05" db="EMBL/GenBank/DDBJ databases">
        <title>Glycomyces buryatensis sp. nov.</title>
        <authorList>
            <person name="Nikitina E."/>
        </authorList>
    </citation>
    <scope>NUCLEOTIDE SEQUENCE [LARGE SCALE GENOMIC DNA]</scope>
    <source>
        <strain evidence="12 13">18</strain>
    </source>
</reference>
<evidence type="ECO:0000256" key="5">
    <source>
        <dbReference type="ARBA" id="ARBA00022741"/>
    </source>
</evidence>
<dbReference type="AlphaFoldDB" id="A0A4S8PQW3"/>
<keyword evidence="8" id="KW-0902">Two-component regulatory system</keyword>
<reference evidence="13" key="1">
    <citation type="submission" date="2019-04" db="EMBL/GenBank/DDBJ databases">
        <title>Nocardioides xinjiangensis sp. nov.</title>
        <authorList>
            <person name="Liu S."/>
        </authorList>
    </citation>
    <scope>NUCLEOTIDE SEQUENCE [LARGE SCALE GENOMIC DNA]</scope>
    <source>
        <strain evidence="13">18</strain>
    </source>
</reference>
<keyword evidence="9" id="KW-0812">Transmembrane</keyword>
<evidence type="ECO:0000256" key="3">
    <source>
        <dbReference type="ARBA" id="ARBA00022553"/>
    </source>
</evidence>
<dbReference type="GO" id="GO:0016020">
    <property type="term" value="C:membrane"/>
    <property type="evidence" value="ECO:0007669"/>
    <property type="project" value="InterPro"/>
</dbReference>
<evidence type="ECO:0000256" key="1">
    <source>
        <dbReference type="ARBA" id="ARBA00000085"/>
    </source>
</evidence>
<feature type="transmembrane region" description="Helical" evidence="9">
    <location>
        <begin position="51"/>
        <end position="69"/>
    </location>
</feature>
<evidence type="ECO:0000256" key="8">
    <source>
        <dbReference type="ARBA" id="ARBA00023012"/>
    </source>
</evidence>
<feature type="transmembrane region" description="Helical" evidence="9">
    <location>
        <begin position="26"/>
        <end position="45"/>
    </location>
</feature>
<dbReference type="Pfam" id="PF07730">
    <property type="entry name" value="HisKA_3"/>
    <property type="match status" value="1"/>
</dbReference>